<keyword evidence="2" id="KW-1185">Reference proteome</keyword>
<accession>A0ACA9Y7Z4</accession>
<organism evidence="1 2">
    <name type="scientific">[Candida] jaroonii</name>
    <dbReference type="NCBI Taxonomy" id="467808"/>
    <lineage>
        <taxon>Eukaryota</taxon>
        <taxon>Fungi</taxon>
        <taxon>Dikarya</taxon>
        <taxon>Ascomycota</taxon>
        <taxon>Saccharomycotina</taxon>
        <taxon>Pichiomycetes</taxon>
        <taxon>Debaryomycetaceae</taxon>
        <taxon>Yamadazyma</taxon>
    </lineage>
</organism>
<dbReference type="Proteomes" id="UP001152531">
    <property type="component" value="Unassembled WGS sequence"/>
</dbReference>
<reference evidence="1" key="1">
    <citation type="submission" date="2022-06" db="EMBL/GenBank/DDBJ databases">
        <authorList>
            <person name="Legras J.-L."/>
            <person name="Devillers H."/>
            <person name="Grondin C."/>
        </authorList>
    </citation>
    <scope>NUCLEOTIDE SEQUENCE</scope>
    <source>
        <strain evidence="1">CLIB 1444</strain>
    </source>
</reference>
<gene>
    <name evidence="1" type="ORF">CLIB1444_04S08768</name>
</gene>
<proteinExistence type="predicted"/>
<name>A0ACA9Y7Z4_9ASCO</name>
<evidence type="ECO:0000313" key="1">
    <source>
        <dbReference type="EMBL" id="CAH6720824.1"/>
    </source>
</evidence>
<dbReference type="EMBL" id="CALSDN010000004">
    <property type="protein sequence ID" value="CAH6720824.1"/>
    <property type="molecule type" value="Genomic_DNA"/>
</dbReference>
<evidence type="ECO:0000313" key="2">
    <source>
        <dbReference type="Proteomes" id="UP001152531"/>
    </source>
</evidence>
<comment type="caution">
    <text evidence="1">The sequence shown here is derived from an EMBL/GenBank/DDBJ whole genome shotgun (WGS) entry which is preliminary data.</text>
</comment>
<keyword evidence="1" id="KW-0687">Ribonucleoprotein</keyword>
<protein>
    <submittedName>
        <fullName evidence="1">Small nuclear ribonucleoprotein Sm D1</fullName>
    </submittedName>
</protein>
<sequence>MVGGTPEVGSLSKKSRSAKPENLFKMNSTHKLVSFLMNVPHETRDKITVELKNGTSVKGMILNCSPTMNLSLENVSLVVPNQDPEMLQFMNIRGNQIRQIILPDDLNIDHVLEMSMAHRGGKNTDGKDNKDNIRGGRGRGGIARGGRGGRITRGRGRGMPSRGRGGSRGGFSSRGSRGITGSNSQPLAKRRI</sequence>